<name>A0ABV8MRB1_9NEIS</name>
<organism evidence="1 2">
    <name type="scientific">Chitinimonas lacunae</name>
    <dbReference type="NCBI Taxonomy" id="1963018"/>
    <lineage>
        <taxon>Bacteria</taxon>
        <taxon>Pseudomonadati</taxon>
        <taxon>Pseudomonadota</taxon>
        <taxon>Betaproteobacteria</taxon>
        <taxon>Neisseriales</taxon>
        <taxon>Chitinibacteraceae</taxon>
        <taxon>Chitinimonas</taxon>
    </lineage>
</organism>
<sequence>MPSPRELCRGRKQLLPLVEHALARGWTVARTPGGHLRFNKPGLPPIYTSATASDHRSWRNARAQLDRAERAAATDGRSRD</sequence>
<proteinExistence type="predicted"/>
<gene>
    <name evidence="1" type="ORF">ACFOW7_15540</name>
</gene>
<dbReference type="Proteomes" id="UP001595791">
    <property type="component" value="Unassembled WGS sequence"/>
</dbReference>
<dbReference type="RefSeq" id="WP_378165922.1">
    <property type="nucleotide sequence ID" value="NZ_JBHSBU010000001.1"/>
</dbReference>
<reference evidence="2" key="1">
    <citation type="journal article" date="2019" name="Int. J. Syst. Evol. Microbiol.">
        <title>The Global Catalogue of Microorganisms (GCM) 10K type strain sequencing project: providing services to taxonomists for standard genome sequencing and annotation.</title>
        <authorList>
            <consortium name="The Broad Institute Genomics Platform"/>
            <consortium name="The Broad Institute Genome Sequencing Center for Infectious Disease"/>
            <person name="Wu L."/>
            <person name="Ma J."/>
        </authorList>
    </citation>
    <scope>NUCLEOTIDE SEQUENCE [LARGE SCALE GENOMIC DNA]</scope>
    <source>
        <strain evidence="2">LMG 29894</strain>
    </source>
</reference>
<evidence type="ECO:0000313" key="1">
    <source>
        <dbReference type="EMBL" id="MFC4160753.1"/>
    </source>
</evidence>
<accession>A0ABV8MRB1</accession>
<evidence type="ECO:0000313" key="2">
    <source>
        <dbReference type="Proteomes" id="UP001595791"/>
    </source>
</evidence>
<keyword evidence="2" id="KW-1185">Reference proteome</keyword>
<dbReference type="EMBL" id="JBHSBU010000001">
    <property type="protein sequence ID" value="MFC4160753.1"/>
    <property type="molecule type" value="Genomic_DNA"/>
</dbReference>
<comment type="caution">
    <text evidence="1">The sequence shown here is derived from an EMBL/GenBank/DDBJ whole genome shotgun (WGS) entry which is preliminary data.</text>
</comment>
<protein>
    <submittedName>
        <fullName evidence="1">Type II toxin-antitoxin system HicA family toxin</fullName>
    </submittedName>
</protein>